<dbReference type="AlphaFoldDB" id="A0A8H4VRD8"/>
<sequence length="178" mass="19879">MLYAISTILFRVFLYFRDLSILSAGAMILLFFSFGSSSEDTEEQKTINVPIGPVHDHSTIRSLLTELGSITTIVSGRHHASSSEQCFSPAQEMRSDVNTLDDKVDDIGNPIGFLLISSSDISLHYDESVPKISNFNRIKLKSIEAYKSFIQSGKRRTRLKKIPPKLGRAAADSRQRIL</sequence>
<keyword evidence="1" id="KW-0812">Transmembrane</keyword>
<keyword evidence="3" id="KW-1185">Reference proteome</keyword>
<evidence type="ECO:0000256" key="1">
    <source>
        <dbReference type="SAM" id="Phobius"/>
    </source>
</evidence>
<evidence type="ECO:0000313" key="3">
    <source>
        <dbReference type="Proteomes" id="UP000521872"/>
    </source>
</evidence>
<gene>
    <name evidence="2" type="ORF">D9613_005430</name>
</gene>
<organism evidence="2 3">
    <name type="scientific">Agrocybe pediades</name>
    <dbReference type="NCBI Taxonomy" id="84607"/>
    <lineage>
        <taxon>Eukaryota</taxon>
        <taxon>Fungi</taxon>
        <taxon>Dikarya</taxon>
        <taxon>Basidiomycota</taxon>
        <taxon>Agaricomycotina</taxon>
        <taxon>Agaricomycetes</taxon>
        <taxon>Agaricomycetidae</taxon>
        <taxon>Agaricales</taxon>
        <taxon>Agaricineae</taxon>
        <taxon>Strophariaceae</taxon>
        <taxon>Agrocybe</taxon>
    </lineage>
</organism>
<evidence type="ECO:0000313" key="2">
    <source>
        <dbReference type="EMBL" id="KAF4619618.1"/>
    </source>
</evidence>
<protein>
    <submittedName>
        <fullName evidence="2">Uncharacterized protein</fullName>
    </submittedName>
</protein>
<dbReference type="Proteomes" id="UP000521872">
    <property type="component" value="Unassembled WGS sequence"/>
</dbReference>
<keyword evidence="1" id="KW-0472">Membrane</keyword>
<reference evidence="2 3" key="1">
    <citation type="submission" date="2019-12" db="EMBL/GenBank/DDBJ databases">
        <authorList>
            <person name="Floudas D."/>
            <person name="Bentzer J."/>
            <person name="Ahren D."/>
            <person name="Johansson T."/>
            <person name="Persson P."/>
            <person name="Tunlid A."/>
        </authorList>
    </citation>
    <scope>NUCLEOTIDE SEQUENCE [LARGE SCALE GENOMIC DNA]</scope>
    <source>
        <strain evidence="2 3">CBS 102.39</strain>
    </source>
</reference>
<accession>A0A8H4VRD8</accession>
<proteinExistence type="predicted"/>
<dbReference type="EMBL" id="JAACJL010000016">
    <property type="protein sequence ID" value="KAF4619618.1"/>
    <property type="molecule type" value="Genomic_DNA"/>
</dbReference>
<name>A0A8H4VRD8_9AGAR</name>
<keyword evidence="1" id="KW-1133">Transmembrane helix</keyword>
<feature type="transmembrane region" description="Helical" evidence="1">
    <location>
        <begin position="12"/>
        <end position="34"/>
    </location>
</feature>
<comment type="caution">
    <text evidence="2">The sequence shown here is derived from an EMBL/GenBank/DDBJ whole genome shotgun (WGS) entry which is preliminary data.</text>
</comment>